<accession>A0A0K2CLV2</accession>
<dbReference type="Proteomes" id="UP000223849">
    <property type="component" value="Segment"/>
</dbReference>
<name>A0A0K2CLV2_9CAUD</name>
<proteinExistence type="predicted"/>
<evidence type="ECO:0000313" key="1">
    <source>
        <dbReference type="EMBL" id="ALA06611.1"/>
    </source>
</evidence>
<reference evidence="1 2" key="1">
    <citation type="submission" date="2015-08" db="EMBL/GenBank/DDBJ databases">
        <authorList>
            <person name="Davis N."/>
            <person name="Domingos A."/>
            <person name="Holland C."/>
            <person name="Houk L.J."/>
            <person name="Hueter N."/>
            <person name="Molina L."/>
            <person name="Sontag M."/>
            <person name="Saintfleur O."/>
            <person name="Swinford C."/>
            <person name="Villalobos-Ayala K."/>
            <person name="Carroll M."/>
            <person name="Cottrell-Yongye A."/>
            <person name="D'Elia T."/>
            <person name="Delesalle V.A."/>
            <person name="Bradley K.W."/>
            <person name="Asai D.J."/>
            <person name="Bowman C.A."/>
            <person name="Russell D.A."/>
            <person name="Pope W.H."/>
            <person name="Jacobs-Sera D."/>
            <person name="Hendrix R.W."/>
            <person name="Hatfull G.F."/>
        </authorList>
    </citation>
    <scope>NUCLEOTIDE SEQUENCE [LARGE SCALE GENOMIC DNA]</scope>
</reference>
<evidence type="ECO:0000313" key="2">
    <source>
        <dbReference type="Proteomes" id="UP000223849"/>
    </source>
</evidence>
<gene>
    <name evidence="1" type="ORF">SEA_LUMOS_96</name>
</gene>
<keyword evidence="2" id="KW-1185">Reference proteome</keyword>
<protein>
    <submittedName>
        <fullName evidence="1">Uncharacterized protein</fullName>
    </submittedName>
</protein>
<organism evidence="1 2">
    <name type="scientific">Mycobacterium phage Lumos</name>
    <dbReference type="NCBI Taxonomy" id="1701852"/>
    <lineage>
        <taxon>Viruses</taxon>
        <taxon>Duplodnaviria</taxon>
        <taxon>Heunggongvirae</taxon>
        <taxon>Uroviricota</taxon>
        <taxon>Caudoviricetes</taxon>
        <taxon>Vilmaviridae</taxon>
        <taxon>Lclasvirinae</taxon>
        <taxon>Lumosvirus</taxon>
        <taxon>Lumosvirus lumos</taxon>
    </lineage>
</organism>
<dbReference type="EMBL" id="KT372003">
    <property type="protein sequence ID" value="ALA06611.1"/>
    <property type="molecule type" value="Genomic_DNA"/>
</dbReference>
<sequence>MKPVAQPNKHYQVMLASLLANKRGTLANNVSAFNMDLAARRWIK</sequence>